<accession>A0A3L8SVH9</accession>
<sequence length="53" mass="5643">MDIAKIAAPSHSGRLMVPPVCPGCRRMITFCCWTSASVRTLLLPAGIPTEGTQ</sequence>
<comment type="caution">
    <text evidence="1">The sequence shown here is derived from an EMBL/GenBank/DDBJ whole genome shotgun (WGS) entry which is preliminary data.</text>
</comment>
<proteinExistence type="predicted"/>
<evidence type="ECO:0000313" key="2">
    <source>
        <dbReference type="Proteomes" id="UP000276834"/>
    </source>
</evidence>
<keyword evidence="2" id="KW-1185">Reference proteome</keyword>
<organism evidence="1 2">
    <name type="scientific">Chloebia gouldiae</name>
    <name type="common">Gouldian finch</name>
    <name type="synonym">Erythrura gouldiae</name>
    <dbReference type="NCBI Taxonomy" id="44316"/>
    <lineage>
        <taxon>Eukaryota</taxon>
        <taxon>Metazoa</taxon>
        <taxon>Chordata</taxon>
        <taxon>Craniata</taxon>
        <taxon>Vertebrata</taxon>
        <taxon>Euteleostomi</taxon>
        <taxon>Archelosauria</taxon>
        <taxon>Archosauria</taxon>
        <taxon>Dinosauria</taxon>
        <taxon>Saurischia</taxon>
        <taxon>Theropoda</taxon>
        <taxon>Coelurosauria</taxon>
        <taxon>Aves</taxon>
        <taxon>Neognathae</taxon>
        <taxon>Neoaves</taxon>
        <taxon>Telluraves</taxon>
        <taxon>Australaves</taxon>
        <taxon>Passeriformes</taxon>
        <taxon>Passeroidea</taxon>
        <taxon>Passeridae</taxon>
        <taxon>Chloebia</taxon>
    </lineage>
</organism>
<dbReference type="AlphaFoldDB" id="A0A3L8SVH9"/>
<evidence type="ECO:0000313" key="1">
    <source>
        <dbReference type="EMBL" id="RLW09006.1"/>
    </source>
</evidence>
<gene>
    <name evidence="1" type="ORF">DV515_00002881</name>
</gene>
<dbReference type="EMBL" id="QUSF01000005">
    <property type="protein sequence ID" value="RLW09006.1"/>
    <property type="molecule type" value="Genomic_DNA"/>
</dbReference>
<reference evidence="1 2" key="1">
    <citation type="journal article" date="2018" name="Proc. R. Soc. B">
        <title>A non-coding region near Follistatin controls head colour polymorphism in the Gouldian finch.</title>
        <authorList>
            <person name="Toomey M.B."/>
            <person name="Marques C.I."/>
            <person name="Andrade P."/>
            <person name="Araujo P.M."/>
            <person name="Sabatino S."/>
            <person name="Gazda M.A."/>
            <person name="Afonso S."/>
            <person name="Lopes R.J."/>
            <person name="Corbo J.C."/>
            <person name="Carneiro M."/>
        </authorList>
    </citation>
    <scope>NUCLEOTIDE SEQUENCE [LARGE SCALE GENOMIC DNA]</scope>
    <source>
        <strain evidence="1">Red01</strain>
        <tissue evidence="1">Muscle</tissue>
    </source>
</reference>
<dbReference type="Proteomes" id="UP000276834">
    <property type="component" value="Unassembled WGS sequence"/>
</dbReference>
<protein>
    <submittedName>
        <fullName evidence="1">Uncharacterized protein</fullName>
    </submittedName>
</protein>
<name>A0A3L8SVH9_CHLGU</name>